<dbReference type="PROSITE" id="PS00217">
    <property type="entry name" value="SUGAR_TRANSPORT_2"/>
    <property type="match status" value="1"/>
</dbReference>
<feature type="domain" description="Major facilitator superfamily (MFS) profile" evidence="8">
    <location>
        <begin position="22"/>
        <end position="439"/>
    </location>
</feature>
<evidence type="ECO:0000313" key="9">
    <source>
        <dbReference type="EMBL" id="BBL72087.1"/>
    </source>
</evidence>
<dbReference type="RefSeq" id="WP_221047355.1">
    <property type="nucleotide sequence ID" value="NZ_AP019782.1"/>
</dbReference>
<accession>A0A8D4VT30</accession>
<evidence type="ECO:0000259" key="8">
    <source>
        <dbReference type="PROSITE" id="PS50850"/>
    </source>
</evidence>
<feature type="transmembrane region" description="Helical" evidence="7">
    <location>
        <begin position="300"/>
        <end position="318"/>
    </location>
</feature>
<protein>
    <submittedName>
        <fullName evidence="9">MFS transporter</fullName>
    </submittedName>
</protein>
<dbReference type="InterPro" id="IPR005828">
    <property type="entry name" value="MFS_sugar_transport-like"/>
</dbReference>
<evidence type="ECO:0000313" key="10">
    <source>
        <dbReference type="Proteomes" id="UP000824988"/>
    </source>
</evidence>
<dbReference type="InterPro" id="IPR005829">
    <property type="entry name" value="Sugar_transporter_CS"/>
</dbReference>
<evidence type="ECO:0000256" key="2">
    <source>
        <dbReference type="ARBA" id="ARBA00010992"/>
    </source>
</evidence>
<feature type="transmembrane region" description="Helical" evidence="7">
    <location>
        <begin position="113"/>
        <end position="134"/>
    </location>
</feature>
<feature type="transmembrane region" description="Helical" evidence="7">
    <location>
        <begin position="350"/>
        <end position="372"/>
    </location>
</feature>
<comment type="similarity">
    <text evidence="2">Belongs to the major facilitator superfamily. Sugar transporter (TC 2.A.1.1) family.</text>
</comment>
<gene>
    <name evidence="9" type="ORF">MoryE10_26930</name>
</gene>
<dbReference type="GO" id="GO:0016020">
    <property type="term" value="C:membrane"/>
    <property type="evidence" value="ECO:0007669"/>
    <property type="project" value="UniProtKB-SubCell"/>
</dbReference>
<dbReference type="AlphaFoldDB" id="A0A8D4VT30"/>
<evidence type="ECO:0000256" key="1">
    <source>
        <dbReference type="ARBA" id="ARBA00004141"/>
    </source>
</evidence>
<name>A0A8D4VT30_9GAMM</name>
<feature type="transmembrane region" description="Helical" evidence="7">
    <location>
        <begin position="21"/>
        <end position="46"/>
    </location>
</feature>
<evidence type="ECO:0000256" key="3">
    <source>
        <dbReference type="ARBA" id="ARBA00022448"/>
    </source>
</evidence>
<keyword evidence="10" id="KW-1185">Reference proteome</keyword>
<evidence type="ECO:0000256" key="5">
    <source>
        <dbReference type="ARBA" id="ARBA00022989"/>
    </source>
</evidence>
<dbReference type="InterPro" id="IPR020846">
    <property type="entry name" value="MFS_dom"/>
</dbReference>
<dbReference type="KEGG" id="moz:MoryE10_26930"/>
<reference evidence="9" key="1">
    <citation type="submission" date="2019-06" db="EMBL/GenBank/DDBJ databases">
        <title>Complete genome sequence of Methylogaea oryzae strain JCM16910.</title>
        <authorList>
            <person name="Asakawa S."/>
        </authorList>
    </citation>
    <scope>NUCLEOTIDE SEQUENCE</scope>
    <source>
        <strain evidence="9">E10</strain>
    </source>
</reference>
<dbReference type="Pfam" id="PF00083">
    <property type="entry name" value="Sugar_tr"/>
    <property type="match status" value="1"/>
</dbReference>
<dbReference type="Proteomes" id="UP000824988">
    <property type="component" value="Chromosome"/>
</dbReference>
<keyword evidence="3" id="KW-0813">Transport</keyword>
<dbReference type="GO" id="GO:0022857">
    <property type="term" value="F:transmembrane transporter activity"/>
    <property type="evidence" value="ECO:0007669"/>
    <property type="project" value="InterPro"/>
</dbReference>
<feature type="transmembrane region" description="Helical" evidence="7">
    <location>
        <begin position="58"/>
        <end position="76"/>
    </location>
</feature>
<keyword evidence="6 7" id="KW-0472">Membrane</keyword>
<dbReference type="PANTHER" id="PTHR23511:SF34">
    <property type="entry name" value="SYNAPTIC VESICLE GLYCOPROTEIN 2"/>
    <property type="match status" value="1"/>
</dbReference>
<feature type="transmembrane region" description="Helical" evidence="7">
    <location>
        <begin position="177"/>
        <end position="195"/>
    </location>
</feature>
<proteinExistence type="inferred from homology"/>
<keyword evidence="4 7" id="KW-0812">Transmembrane</keyword>
<dbReference type="EMBL" id="AP019782">
    <property type="protein sequence ID" value="BBL72087.1"/>
    <property type="molecule type" value="Genomic_DNA"/>
</dbReference>
<evidence type="ECO:0000256" key="4">
    <source>
        <dbReference type="ARBA" id="ARBA00022692"/>
    </source>
</evidence>
<organism evidence="9 10">
    <name type="scientific">Methylogaea oryzae</name>
    <dbReference type="NCBI Taxonomy" id="1295382"/>
    <lineage>
        <taxon>Bacteria</taxon>
        <taxon>Pseudomonadati</taxon>
        <taxon>Pseudomonadota</taxon>
        <taxon>Gammaproteobacteria</taxon>
        <taxon>Methylococcales</taxon>
        <taxon>Methylococcaceae</taxon>
        <taxon>Methylogaea</taxon>
    </lineage>
</organism>
<dbReference type="CDD" id="cd17316">
    <property type="entry name" value="MFS_SV2_like"/>
    <property type="match status" value="1"/>
</dbReference>
<dbReference type="PROSITE" id="PS50850">
    <property type="entry name" value="MFS"/>
    <property type="match status" value="1"/>
</dbReference>
<evidence type="ECO:0000256" key="7">
    <source>
        <dbReference type="SAM" id="Phobius"/>
    </source>
</evidence>
<evidence type="ECO:0000256" key="6">
    <source>
        <dbReference type="ARBA" id="ARBA00023136"/>
    </source>
</evidence>
<feature type="transmembrane region" description="Helical" evidence="7">
    <location>
        <begin position="384"/>
        <end position="408"/>
    </location>
</feature>
<comment type="subcellular location">
    <subcellularLocation>
        <location evidence="1">Membrane</location>
        <topology evidence="1">Multi-pass membrane protein</topology>
    </subcellularLocation>
</comment>
<feature type="transmembrane region" description="Helical" evidence="7">
    <location>
        <begin position="263"/>
        <end position="280"/>
    </location>
</feature>
<sequence length="448" mass="49305">MSQATMAARIERLPLSSFHNRFVGLIALGGWFDFYDIFMMAYIGAAMQHSGFISRDEFGLIIAAGFLGMFVGTVVFGMGSDRFGRRTAFVWMLLIYSGFTLLGAFAQDAWSLIVLRALAGVGIGAELVVIDTYVTEMVPSRARGRYVAITQVVGFTAIPIVALLASLLVPTHWLLDGWRWVMVIGSLGSLLVWYLRRNLPESPRWLEIAGRHHEAEWTMRRIEAKVEKAIGRPLPDALILPVQPAQAMAWRELWRPPYRGRTLMLMVFHLLQTIGIYGFANWAPTFLLAQGKGLGQSLEYGFWIALVSPIGPLLAVWTTEYFQRRKAIVVLALLMAASGMIFPFSESGAMIVAAGALLTTFSYWFSALLHAYQAELFPTRARATGVGFTYSWSRLSAMFSTLIIAALLNHGGVLAVFLFMGAAMVGVALVVGLFGPNTNAVVLEDVSG</sequence>
<feature type="transmembrane region" description="Helical" evidence="7">
    <location>
        <begin position="327"/>
        <end position="344"/>
    </location>
</feature>
<feature type="transmembrane region" description="Helical" evidence="7">
    <location>
        <begin position="414"/>
        <end position="434"/>
    </location>
</feature>
<dbReference type="PANTHER" id="PTHR23511">
    <property type="entry name" value="SYNAPTIC VESICLE GLYCOPROTEIN 2"/>
    <property type="match status" value="1"/>
</dbReference>
<feature type="transmembrane region" description="Helical" evidence="7">
    <location>
        <begin position="146"/>
        <end position="165"/>
    </location>
</feature>
<feature type="transmembrane region" description="Helical" evidence="7">
    <location>
        <begin position="88"/>
        <end position="107"/>
    </location>
</feature>
<keyword evidence="5 7" id="KW-1133">Transmembrane helix</keyword>